<dbReference type="NCBIfam" id="TIGR00367">
    <property type="entry name" value="calcium/sodium antiporter"/>
    <property type="match status" value="1"/>
</dbReference>
<keyword evidence="9" id="KW-1185">Reference proteome</keyword>
<evidence type="ECO:0000313" key="7">
    <source>
        <dbReference type="EMBL" id="AMK15960.1"/>
    </source>
</evidence>
<dbReference type="EMBL" id="FOTL01000001">
    <property type="protein sequence ID" value="SFL16318.1"/>
    <property type="molecule type" value="Genomic_DNA"/>
</dbReference>
<feature type="domain" description="Sodium/calcium exchanger membrane region" evidence="6">
    <location>
        <begin position="159"/>
        <end position="299"/>
    </location>
</feature>
<dbReference type="KEGG" id="mol:YLM1_1403"/>
<evidence type="ECO:0000256" key="3">
    <source>
        <dbReference type="ARBA" id="ARBA00022989"/>
    </source>
</evidence>
<dbReference type="PANTHER" id="PTHR10846">
    <property type="entry name" value="SODIUM/POTASSIUM/CALCIUM EXCHANGER"/>
    <property type="match status" value="1"/>
</dbReference>
<evidence type="ECO:0000313" key="10">
    <source>
        <dbReference type="Proteomes" id="UP000183442"/>
    </source>
</evidence>
<dbReference type="InterPro" id="IPR044880">
    <property type="entry name" value="NCX_ion-bd_dom_sf"/>
</dbReference>
<feature type="transmembrane region" description="Helical" evidence="5">
    <location>
        <begin position="183"/>
        <end position="203"/>
    </location>
</feature>
<feature type="transmembrane region" description="Helical" evidence="5">
    <location>
        <begin position="255"/>
        <end position="272"/>
    </location>
</feature>
<keyword evidence="2 5" id="KW-0812">Transmembrane</keyword>
<dbReference type="GO" id="GO:0005262">
    <property type="term" value="F:calcium channel activity"/>
    <property type="evidence" value="ECO:0007669"/>
    <property type="project" value="TreeGrafter"/>
</dbReference>
<dbReference type="AlphaFoldDB" id="A0A126R0R6"/>
<keyword evidence="3 5" id="KW-1133">Transmembrane helix</keyword>
<feature type="transmembrane region" description="Helical" evidence="5">
    <location>
        <begin position="96"/>
        <end position="113"/>
    </location>
</feature>
<keyword evidence="4 5" id="KW-0472">Membrane</keyword>
<evidence type="ECO:0000313" key="9">
    <source>
        <dbReference type="Proteomes" id="UP000066376"/>
    </source>
</evidence>
<gene>
    <name evidence="8" type="ORF">SAMN02910297_00081</name>
    <name evidence="7" type="ORF">YLM1_1403</name>
</gene>
<feature type="transmembrane region" description="Helical" evidence="5">
    <location>
        <begin position="69"/>
        <end position="87"/>
    </location>
</feature>
<evidence type="ECO:0000259" key="6">
    <source>
        <dbReference type="Pfam" id="PF01699"/>
    </source>
</evidence>
<evidence type="ECO:0000256" key="2">
    <source>
        <dbReference type="ARBA" id="ARBA00022692"/>
    </source>
</evidence>
<organism evidence="7 9">
    <name type="scientific">Methanobrevibacter olleyae</name>
    <dbReference type="NCBI Taxonomy" id="294671"/>
    <lineage>
        <taxon>Archaea</taxon>
        <taxon>Methanobacteriati</taxon>
        <taxon>Methanobacteriota</taxon>
        <taxon>Methanomada group</taxon>
        <taxon>Methanobacteria</taxon>
        <taxon>Methanobacteriales</taxon>
        <taxon>Methanobacteriaceae</taxon>
        <taxon>Methanobrevibacter</taxon>
    </lineage>
</organism>
<evidence type="ECO:0000256" key="1">
    <source>
        <dbReference type="ARBA" id="ARBA00004141"/>
    </source>
</evidence>
<dbReference type="STRING" id="294671.YLM1_1403"/>
<reference evidence="10" key="3">
    <citation type="submission" date="2016-10" db="EMBL/GenBank/DDBJ databases">
        <authorList>
            <person name="Varghese N."/>
        </authorList>
    </citation>
    <scope>NUCLEOTIDE SEQUENCE [LARGE SCALE GENOMIC DNA]</scope>
    <source>
        <strain evidence="10">DSM 16632</strain>
    </source>
</reference>
<feature type="transmembrane region" description="Helical" evidence="5">
    <location>
        <begin position="159"/>
        <end position="177"/>
    </location>
</feature>
<feature type="transmembrane region" description="Helical" evidence="5">
    <location>
        <begin position="224"/>
        <end position="249"/>
    </location>
</feature>
<dbReference type="GO" id="GO:0005886">
    <property type="term" value="C:plasma membrane"/>
    <property type="evidence" value="ECO:0007669"/>
    <property type="project" value="TreeGrafter"/>
</dbReference>
<feature type="domain" description="Sodium/calcium exchanger membrane region" evidence="6">
    <location>
        <begin position="1"/>
        <end position="136"/>
    </location>
</feature>
<dbReference type="PANTHER" id="PTHR10846:SF8">
    <property type="entry name" value="INNER MEMBRANE PROTEIN YRBG"/>
    <property type="match status" value="1"/>
</dbReference>
<comment type="subcellular location">
    <subcellularLocation>
        <location evidence="1">Membrane</location>
        <topology evidence="1">Multi-pass membrane protein</topology>
    </subcellularLocation>
</comment>
<feature type="transmembrane region" description="Helical" evidence="5">
    <location>
        <begin position="119"/>
        <end position="136"/>
    </location>
</feature>
<reference evidence="7 9" key="1">
    <citation type="journal article" date="2016" name="Genome Announc.">
        <title>Draft Genome Sequence of the Rumen Methanogen Methanobrevibacter olleyae YLM1.</title>
        <authorList>
            <person name="Kelly W.J."/>
            <person name="Li D."/>
            <person name="Lambie S.C."/>
            <person name="Cox F."/>
            <person name="Attwood G.T."/>
            <person name="Altermann E."/>
            <person name="Leahy S.C."/>
        </authorList>
    </citation>
    <scope>NUCLEOTIDE SEQUENCE [LARGE SCALE GENOMIC DNA]</scope>
    <source>
        <strain evidence="7 9">YLM1</strain>
    </source>
</reference>
<dbReference type="PATRIC" id="fig|294671.3.peg.1464"/>
<dbReference type="GO" id="GO:0008273">
    <property type="term" value="F:calcium, potassium:sodium antiporter activity"/>
    <property type="evidence" value="ECO:0007669"/>
    <property type="project" value="TreeGrafter"/>
</dbReference>
<dbReference type="Gene3D" id="1.20.1420.30">
    <property type="entry name" value="NCX, central ion-binding region"/>
    <property type="match status" value="1"/>
</dbReference>
<dbReference type="InterPro" id="IPR004837">
    <property type="entry name" value="NaCa_Exmemb"/>
</dbReference>
<sequence length="302" mass="32185">MGFVLLIKGADVFVDGASNVAYNYKIPTIIVGLTIVAFGTSAPEAAVSITASFAGSNAISLGNVVGSNIFNILGVIGVSALLGSLTVDKVLIKRDFPFLIISTIGLLLIALLFGEISQIVGIIFLIIIIAYVYYLVKKAREDKGVMSEEVEAKLTIPKAVLYIIIGMLGIIIGSDLVVDSASFIARIFGLSDVLIGLTIVALGTSLPELATSVTALKKGNNSIVIGNVLGSCIFNVLFILGISSAIMPMPIAPEMIFDIFLMTIVTIVGAWFTYTRNEVDKKEGLILLILFIIYMIFVILRN</sequence>
<dbReference type="Proteomes" id="UP000183442">
    <property type="component" value="Unassembled WGS sequence"/>
</dbReference>
<name>A0A126R0R6_METOL</name>
<reference evidence="9" key="2">
    <citation type="submission" date="2016-02" db="EMBL/GenBank/DDBJ databases">
        <title>The draft genome sequence of the rumen methanogen Methanobrevibacter olleyae YLM1.</title>
        <authorList>
            <consortium name="New Zealand Agricultural Greenhouse Gas Research Centre/Pastoral Greenhouse Gas Research Consortium"/>
            <person name="Kelly W.J."/>
            <person name="Li D."/>
            <person name="Lambie S.C."/>
            <person name="Attwood G.T."/>
            <person name="Altermann E."/>
            <person name="Leahy S.C."/>
        </authorList>
    </citation>
    <scope>NUCLEOTIDE SEQUENCE [LARGE SCALE GENOMIC DNA]</scope>
    <source>
        <strain evidence="9">YLM1</strain>
    </source>
</reference>
<dbReference type="GO" id="GO:0006874">
    <property type="term" value="P:intracellular calcium ion homeostasis"/>
    <property type="evidence" value="ECO:0007669"/>
    <property type="project" value="TreeGrafter"/>
</dbReference>
<dbReference type="InterPro" id="IPR004481">
    <property type="entry name" value="K/Na/Ca-exchanger"/>
</dbReference>
<feature type="transmembrane region" description="Helical" evidence="5">
    <location>
        <begin position="284"/>
        <end position="300"/>
    </location>
</feature>
<dbReference type="Pfam" id="PF01699">
    <property type="entry name" value="Na_Ca_ex"/>
    <property type="match status" value="2"/>
</dbReference>
<evidence type="ECO:0000256" key="4">
    <source>
        <dbReference type="ARBA" id="ARBA00023136"/>
    </source>
</evidence>
<accession>A0A126R0R6</accession>
<evidence type="ECO:0000313" key="8">
    <source>
        <dbReference type="EMBL" id="SFL16318.1"/>
    </source>
</evidence>
<protein>
    <submittedName>
        <fullName evidence="8">Cation:H+ antiporter</fullName>
    </submittedName>
    <submittedName>
        <fullName evidence="7">K+-dependent Na+/Ca+ exchanger</fullName>
    </submittedName>
</protein>
<reference evidence="8" key="4">
    <citation type="submission" date="2016-10" db="EMBL/GenBank/DDBJ databases">
        <authorList>
            <person name="de Groot N.N."/>
        </authorList>
    </citation>
    <scope>NUCLEOTIDE SEQUENCE [LARGE SCALE GENOMIC DNA]</scope>
    <source>
        <strain evidence="8">DSM 16632</strain>
    </source>
</reference>
<dbReference type="EMBL" id="CP014265">
    <property type="protein sequence ID" value="AMK15960.1"/>
    <property type="molecule type" value="Genomic_DNA"/>
</dbReference>
<evidence type="ECO:0000256" key="5">
    <source>
        <dbReference type="SAM" id="Phobius"/>
    </source>
</evidence>
<proteinExistence type="predicted"/>
<dbReference type="Proteomes" id="UP000066376">
    <property type="component" value="Chromosome"/>
</dbReference>